<feature type="transmembrane region" description="Helical" evidence="5">
    <location>
        <begin position="12"/>
        <end position="35"/>
    </location>
</feature>
<accession>A0A2T7PF72</accession>
<evidence type="ECO:0000256" key="2">
    <source>
        <dbReference type="ARBA" id="ARBA00022692"/>
    </source>
</evidence>
<evidence type="ECO:0000256" key="5">
    <source>
        <dbReference type="SAM" id="Phobius"/>
    </source>
</evidence>
<organism evidence="6 7">
    <name type="scientific">Pomacea canaliculata</name>
    <name type="common">Golden apple snail</name>
    <dbReference type="NCBI Taxonomy" id="400727"/>
    <lineage>
        <taxon>Eukaryota</taxon>
        <taxon>Metazoa</taxon>
        <taxon>Spiralia</taxon>
        <taxon>Lophotrochozoa</taxon>
        <taxon>Mollusca</taxon>
        <taxon>Gastropoda</taxon>
        <taxon>Caenogastropoda</taxon>
        <taxon>Architaenioglossa</taxon>
        <taxon>Ampullarioidea</taxon>
        <taxon>Ampullariidae</taxon>
        <taxon>Pomacea</taxon>
    </lineage>
</organism>
<comment type="subcellular location">
    <subcellularLocation>
        <location evidence="1">Membrane</location>
        <topology evidence="1">Multi-pass membrane protein</topology>
    </subcellularLocation>
</comment>
<dbReference type="InterPro" id="IPR050579">
    <property type="entry name" value="PMP-22/EMP/MP20-like"/>
</dbReference>
<evidence type="ECO:0000313" key="6">
    <source>
        <dbReference type="EMBL" id="PVD32076.1"/>
    </source>
</evidence>
<keyword evidence="7" id="KW-1185">Reference proteome</keyword>
<evidence type="ECO:0000313" key="7">
    <source>
        <dbReference type="Proteomes" id="UP000245119"/>
    </source>
</evidence>
<comment type="caution">
    <text evidence="6">The sequence shown here is derived from an EMBL/GenBank/DDBJ whole genome shotgun (WGS) entry which is preliminary data.</text>
</comment>
<name>A0A2T7PF72_POMCA</name>
<dbReference type="AlphaFoldDB" id="A0A2T7PF72"/>
<dbReference type="PROSITE" id="PS51257">
    <property type="entry name" value="PROKAR_LIPOPROTEIN"/>
    <property type="match status" value="1"/>
</dbReference>
<protein>
    <recommendedName>
        <fullName evidence="8">MARVEL domain-containing protein</fullName>
    </recommendedName>
</protein>
<dbReference type="GO" id="GO:0005886">
    <property type="term" value="C:plasma membrane"/>
    <property type="evidence" value="ECO:0007669"/>
    <property type="project" value="TreeGrafter"/>
</dbReference>
<dbReference type="PANTHER" id="PTHR10671">
    <property type="entry name" value="EPITHELIAL MEMBRANE PROTEIN-RELATED"/>
    <property type="match status" value="1"/>
</dbReference>
<keyword evidence="3 5" id="KW-1133">Transmembrane helix</keyword>
<proteinExistence type="predicted"/>
<reference evidence="6 7" key="1">
    <citation type="submission" date="2018-04" db="EMBL/GenBank/DDBJ databases">
        <title>The genome of golden apple snail Pomacea canaliculata provides insight into stress tolerance and invasive adaptation.</title>
        <authorList>
            <person name="Liu C."/>
            <person name="Liu B."/>
            <person name="Ren Y."/>
            <person name="Zhang Y."/>
            <person name="Wang H."/>
            <person name="Li S."/>
            <person name="Jiang F."/>
            <person name="Yin L."/>
            <person name="Zhang G."/>
            <person name="Qian W."/>
            <person name="Fan W."/>
        </authorList>
    </citation>
    <scope>NUCLEOTIDE SEQUENCE [LARGE SCALE GENOMIC DNA]</scope>
    <source>
        <strain evidence="6">SZHN2017</strain>
        <tissue evidence="6">Muscle</tissue>
    </source>
</reference>
<dbReference type="Proteomes" id="UP000245119">
    <property type="component" value="Linkage Group LG4"/>
</dbReference>
<dbReference type="InterPro" id="IPR004031">
    <property type="entry name" value="PMP22/EMP/MP20/Claudin"/>
</dbReference>
<gene>
    <name evidence="6" type="ORF">C0Q70_07504</name>
</gene>
<evidence type="ECO:0000256" key="4">
    <source>
        <dbReference type="ARBA" id="ARBA00023136"/>
    </source>
</evidence>
<dbReference type="Gene3D" id="1.20.140.150">
    <property type="match status" value="1"/>
</dbReference>
<dbReference type="OrthoDB" id="6152455at2759"/>
<evidence type="ECO:0000256" key="3">
    <source>
        <dbReference type="ARBA" id="ARBA00022989"/>
    </source>
</evidence>
<keyword evidence="4 5" id="KW-0472">Membrane</keyword>
<dbReference type="EMBL" id="PZQS01000004">
    <property type="protein sequence ID" value="PVD32076.1"/>
    <property type="molecule type" value="Genomic_DNA"/>
</dbReference>
<dbReference type="Pfam" id="PF00822">
    <property type="entry name" value="PMP22_Claudin"/>
    <property type="match status" value="1"/>
</dbReference>
<evidence type="ECO:0000256" key="1">
    <source>
        <dbReference type="ARBA" id="ARBA00004141"/>
    </source>
</evidence>
<sequence length="167" mass="17427">MSFKVPNIPICVAVACCGVALIFQIVAVAGTGWVVSESGQFGLFRVCASGVCVEITSSLSSDWWKAVQAFSIMGLLTILGSLALGILHFFKENNKELASAGIACCCVSVIFLIIELAVFGAEMVVGGRSVLGTTQYGYGFILSVIACILSAIAAVLFGVGKRKGVYE</sequence>
<feature type="transmembrane region" description="Helical" evidence="5">
    <location>
        <begin position="138"/>
        <end position="159"/>
    </location>
</feature>
<dbReference type="OMA" id="FKRCAKV"/>
<dbReference type="PANTHER" id="PTHR10671:SF108">
    <property type="entry name" value="CLAUDIN FAMILY PROTEIN-RELATED"/>
    <property type="match status" value="1"/>
</dbReference>
<feature type="transmembrane region" description="Helical" evidence="5">
    <location>
        <begin position="69"/>
        <end position="90"/>
    </location>
</feature>
<feature type="transmembrane region" description="Helical" evidence="5">
    <location>
        <begin position="97"/>
        <end position="118"/>
    </location>
</feature>
<keyword evidence="2 5" id="KW-0812">Transmembrane</keyword>
<evidence type="ECO:0008006" key="8">
    <source>
        <dbReference type="Google" id="ProtNLM"/>
    </source>
</evidence>